<dbReference type="InterPro" id="IPR003593">
    <property type="entry name" value="AAA+_ATPase"/>
</dbReference>
<keyword evidence="8" id="KW-1185">Reference proteome</keyword>
<gene>
    <name evidence="7" type="ORF">Ga0074812_10934</name>
</gene>
<dbReference type="Gene3D" id="3.40.50.300">
    <property type="entry name" value="P-loop containing nucleotide triphosphate hydrolases"/>
    <property type="match status" value="1"/>
</dbReference>
<dbReference type="Pfam" id="PF00005">
    <property type="entry name" value="ABC_tran"/>
    <property type="match status" value="1"/>
</dbReference>
<dbReference type="EMBL" id="FAOZ01000009">
    <property type="protein sequence ID" value="CUU56815.1"/>
    <property type="molecule type" value="Genomic_DNA"/>
</dbReference>
<feature type="compositionally biased region" description="Pro residues" evidence="5">
    <location>
        <begin position="1"/>
        <end position="15"/>
    </location>
</feature>
<dbReference type="Proteomes" id="UP000198802">
    <property type="component" value="Unassembled WGS sequence"/>
</dbReference>
<protein>
    <submittedName>
        <fullName evidence="7">Iron complex transport system ATP-binding protein</fullName>
    </submittedName>
</protein>
<dbReference type="GO" id="GO:0016887">
    <property type="term" value="F:ATP hydrolysis activity"/>
    <property type="evidence" value="ECO:0007669"/>
    <property type="project" value="InterPro"/>
</dbReference>
<dbReference type="InterPro" id="IPR027417">
    <property type="entry name" value="P-loop_NTPase"/>
</dbReference>
<evidence type="ECO:0000256" key="3">
    <source>
        <dbReference type="ARBA" id="ARBA00022840"/>
    </source>
</evidence>
<dbReference type="PROSITE" id="PS50893">
    <property type="entry name" value="ABC_TRANSPORTER_2"/>
    <property type="match status" value="1"/>
</dbReference>
<feature type="domain" description="ABC transporter" evidence="6">
    <location>
        <begin position="30"/>
        <end position="268"/>
    </location>
</feature>
<proteinExistence type="predicted"/>
<reference evidence="8" key="1">
    <citation type="submission" date="2015-11" db="EMBL/GenBank/DDBJ databases">
        <authorList>
            <person name="Varghese N."/>
        </authorList>
    </citation>
    <scope>NUCLEOTIDE SEQUENCE [LARGE SCALE GENOMIC DNA]</scope>
    <source>
        <strain evidence="8">DSM 45899</strain>
    </source>
</reference>
<evidence type="ECO:0000259" key="6">
    <source>
        <dbReference type="PROSITE" id="PS50893"/>
    </source>
</evidence>
<keyword evidence="2" id="KW-0547">Nucleotide-binding</keyword>
<dbReference type="InterPro" id="IPR003439">
    <property type="entry name" value="ABC_transporter-like_ATP-bd"/>
</dbReference>
<dbReference type="GO" id="GO:0005524">
    <property type="term" value="F:ATP binding"/>
    <property type="evidence" value="ECO:0007669"/>
    <property type="project" value="UniProtKB-KW"/>
</dbReference>
<dbReference type="RefSeq" id="WP_091277616.1">
    <property type="nucleotide sequence ID" value="NZ_FAOZ01000009.1"/>
</dbReference>
<dbReference type="SUPFAM" id="SSF52540">
    <property type="entry name" value="P-loop containing nucleoside triphosphate hydrolases"/>
    <property type="match status" value="1"/>
</dbReference>
<keyword evidence="4" id="KW-1278">Translocase</keyword>
<dbReference type="SMART" id="SM00382">
    <property type="entry name" value="AAA"/>
    <property type="match status" value="1"/>
</dbReference>
<evidence type="ECO:0000313" key="8">
    <source>
        <dbReference type="Proteomes" id="UP000198802"/>
    </source>
</evidence>
<evidence type="ECO:0000256" key="4">
    <source>
        <dbReference type="ARBA" id="ARBA00022967"/>
    </source>
</evidence>
<keyword evidence="3 7" id="KW-0067">ATP-binding</keyword>
<evidence type="ECO:0000256" key="5">
    <source>
        <dbReference type="SAM" id="MobiDB-lite"/>
    </source>
</evidence>
<evidence type="ECO:0000313" key="7">
    <source>
        <dbReference type="EMBL" id="CUU56815.1"/>
    </source>
</evidence>
<dbReference type="CDD" id="cd03214">
    <property type="entry name" value="ABC_Iron-Siderophores_B12_Hemin"/>
    <property type="match status" value="1"/>
</dbReference>
<keyword evidence="1" id="KW-0813">Transport</keyword>
<sequence>MPATAPVPPGPPSPSETPGTPGAGTPGLCLDGLAVGYRRRRARHRVLDGLTATAPRGQLTVLLGPNGIGKSTLLRTLAGLQPALAGRALLDGSDLNRLSGAERARKVSTVLTDRVQVGLLTAADLVGLGRHPHTGPTGRLDDTDRAVVDWALAAVGASQLATRDADELSDGERQRVMIARALAQEPSLILLDEPTAFLDAPSRVTVTALMRRLARERDLAVVVSTHDLELSLRVADQVWLLDRAGNLHTGSPQEVIGSGAVNTTFDGDDLRFDPTTRTFELHGDAARWDEATR</sequence>
<evidence type="ECO:0000256" key="1">
    <source>
        <dbReference type="ARBA" id="ARBA00022448"/>
    </source>
</evidence>
<dbReference type="AlphaFoldDB" id="A0A0S4QNY9"/>
<name>A0A0S4QNY9_9ACTN</name>
<accession>A0A0S4QNY9</accession>
<feature type="region of interest" description="Disordered" evidence="5">
    <location>
        <begin position="1"/>
        <end position="27"/>
    </location>
</feature>
<dbReference type="PANTHER" id="PTHR42794:SF1">
    <property type="entry name" value="HEMIN IMPORT ATP-BINDING PROTEIN HMUV"/>
    <property type="match status" value="1"/>
</dbReference>
<evidence type="ECO:0000256" key="2">
    <source>
        <dbReference type="ARBA" id="ARBA00022741"/>
    </source>
</evidence>
<organism evidence="7 8">
    <name type="scientific">Parafrankia irregularis</name>
    <dbReference type="NCBI Taxonomy" id="795642"/>
    <lineage>
        <taxon>Bacteria</taxon>
        <taxon>Bacillati</taxon>
        <taxon>Actinomycetota</taxon>
        <taxon>Actinomycetes</taxon>
        <taxon>Frankiales</taxon>
        <taxon>Frankiaceae</taxon>
        <taxon>Parafrankia</taxon>
    </lineage>
</organism>
<dbReference type="PANTHER" id="PTHR42794">
    <property type="entry name" value="HEMIN IMPORT ATP-BINDING PROTEIN HMUV"/>
    <property type="match status" value="1"/>
</dbReference>